<evidence type="ECO:0000313" key="1">
    <source>
        <dbReference type="EMBL" id="KAJ3519061.1"/>
    </source>
</evidence>
<accession>A0ACC1RIG4</accession>
<dbReference type="Proteomes" id="UP001148662">
    <property type="component" value="Unassembled WGS sequence"/>
</dbReference>
<dbReference type="EMBL" id="JANHOG010002884">
    <property type="protein sequence ID" value="KAJ3519061.1"/>
    <property type="molecule type" value="Genomic_DNA"/>
</dbReference>
<reference evidence="1" key="1">
    <citation type="submission" date="2022-07" db="EMBL/GenBank/DDBJ databases">
        <title>Genome Sequence of Phlebia brevispora.</title>
        <authorList>
            <person name="Buettner E."/>
        </authorList>
    </citation>
    <scope>NUCLEOTIDE SEQUENCE</scope>
    <source>
        <strain evidence="1">MPL23</strain>
    </source>
</reference>
<proteinExistence type="predicted"/>
<comment type="caution">
    <text evidence="1">The sequence shown here is derived from an EMBL/GenBank/DDBJ whole genome shotgun (WGS) entry which is preliminary data.</text>
</comment>
<evidence type="ECO:0000313" key="2">
    <source>
        <dbReference type="Proteomes" id="UP001148662"/>
    </source>
</evidence>
<protein>
    <submittedName>
        <fullName evidence="1">Uncharacterized protein</fullName>
    </submittedName>
</protein>
<name>A0ACC1RIG4_9APHY</name>
<gene>
    <name evidence="1" type="ORF">NM688_g9358</name>
</gene>
<sequence>MPQRGYWLPSCLDIEPVDDFAGSLWKLTTDDLHAATSQYYSVNSAQEDGRLKAHRIEFGVTLRTILNHLSEHPARVLDVGGGTGPYSFALAAKGHDVTLIDMSPGLISVARARLESTADHCHPTRIMEGNALALDALLPNEAGTLDAVLLLGPLYHIMSAALREDALRQAWAMVKASGVLICAWVSRWAHYRDVAMRDPGRLALKPDFYKRHAENGDYLKREGDTFLHAMNHEHPANMPAILRRVTGEHKIKMVGVEGVLAGGLDKLVNELEEEAFEVGHKDSTMFTFTDFDRVQSWVQKCLEVGYDDMGWMMSDHIIGIARKSAAL</sequence>
<keyword evidence="2" id="KW-1185">Reference proteome</keyword>
<organism evidence="1 2">
    <name type="scientific">Phlebia brevispora</name>
    <dbReference type="NCBI Taxonomy" id="194682"/>
    <lineage>
        <taxon>Eukaryota</taxon>
        <taxon>Fungi</taxon>
        <taxon>Dikarya</taxon>
        <taxon>Basidiomycota</taxon>
        <taxon>Agaricomycotina</taxon>
        <taxon>Agaricomycetes</taxon>
        <taxon>Polyporales</taxon>
        <taxon>Meruliaceae</taxon>
        <taxon>Phlebia</taxon>
    </lineage>
</organism>